<evidence type="ECO:0000256" key="1">
    <source>
        <dbReference type="ARBA" id="ARBA00001936"/>
    </source>
</evidence>
<dbReference type="EMBL" id="FSQZ01000001">
    <property type="protein sequence ID" value="SIN66810.1"/>
    <property type="molecule type" value="Genomic_DNA"/>
</dbReference>
<comment type="caution">
    <text evidence="8">The sequence shown here is derived from an EMBL/GenBank/DDBJ whole genome shotgun (WGS) entry which is preliminary data.</text>
</comment>
<dbReference type="InterPro" id="IPR019818">
    <property type="entry name" value="IsoCit/isopropylmalate_DH_CS"/>
</dbReference>
<dbReference type="PROSITE" id="PS00470">
    <property type="entry name" value="IDH_IMDH"/>
    <property type="match status" value="1"/>
</dbReference>
<dbReference type="Gene3D" id="3.40.718.10">
    <property type="entry name" value="Isopropylmalate Dehydrogenase"/>
    <property type="match status" value="1"/>
</dbReference>
<keyword evidence="9" id="KW-1185">Reference proteome</keyword>
<evidence type="ECO:0000256" key="5">
    <source>
        <dbReference type="ARBA" id="ARBA00023027"/>
    </source>
</evidence>
<evidence type="ECO:0000256" key="6">
    <source>
        <dbReference type="ARBA" id="ARBA00023211"/>
    </source>
</evidence>
<accession>A0ABY1JCX8</accession>
<name>A0ABY1JCX8_9BACT</name>
<dbReference type="Proteomes" id="UP000185093">
    <property type="component" value="Unassembled WGS sequence"/>
</dbReference>
<proteinExistence type="predicted"/>
<keyword evidence="5" id="KW-0520">NAD</keyword>
<dbReference type="PANTHER" id="PTHR43275">
    <property type="entry name" value="D-MALATE DEHYDROGENASE [DECARBOXYLATING]"/>
    <property type="match status" value="1"/>
</dbReference>
<evidence type="ECO:0000313" key="9">
    <source>
        <dbReference type="Proteomes" id="UP000185093"/>
    </source>
</evidence>
<reference evidence="8 9" key="1">
    <citation type="submission" date="2016-11" db="EMBL/GenBank/DDBJ databases">
        <authorList>
            <person name="Varghese N."/>
            <person name="Submissions S."/>
        </authorList>
    </citation>
    <scope>NUCLEOTIDE SEQUENCE [LARGE SCALE GENOMIC DNA]</scope>
    <source>
        <strain evidence="8 9">DSM 20664</strain>
    </source>
</reference>
<feature type="domain" description="Isopropylmalate dehydrogenase-like" evidence="7">
    <location>
        <begin position="10"/>
        <end position="372"/>
    </location>
</feature>
<evidence type="ECO:0000256" key="3">
    <source>
        <dbReference type="ARBA" id="ARBA00022723"/>
    </source>
</evidence>
<dbReference type="InterPro" id="IPR024084">
    <property type="entry name" value="IsoPropMal-DH-like_dom"/>
</dbReference>
<protein>
    <submittedName>
        <fullName evidence="8">3-isopropylmalate dehydrogenase</fullName>
    </submittedName>
</protein>
<dbReference type="InterPro" id="IPR050501">
    <property type="entry name" value="ICDH/IPMDH"/>
</dbReference>
<comment type="cofactor">
    <cofactor evidence="2">
        <name>Mg(2+)</name>
        <dbReference type="ChEBI" id="CHEBI:18420"/>
    </cofactor>
</comment>
<organism evidence="8 9">
    <name type="scientific">Acetomicrobium flavidum</name>
    <dbReference type="NCBI Taxonomy" id="49896"/>
    <lineage>
        <taxon>Bacteria</taxon>
        <taxon>Thermotogati</taxon>
        <taxon>Synergistota</taxon>
        <taxon>Synergistia</taxon>
        <taxon>Synergistales</taxon>
        <taxon>Acetomicrobiaceae</taxon>
        <taxon>Acetomicrobium</taxon>
    </lineage>
</organism>
<dbReference type="PANTHER" id="PTHR43275:SF1">
    <property type="entry name" value="D-MALATE DEHYDROGENASE [DECARBOXYLATING]"/>
    <property type="match status" value="1"/>
</dbReference>
<evidence type="ECO:0000256" key="2">
    <source>
        <dbReference type="ARBA" id="ARBA00001946"/>
    </source>
</evidence>
<dbReference type="RefSeq" id="WP_074199455.1">
    <property type="nucleotide sequence ID" value="NZ_FSQZ01000001.1"/>
</dbReference>
<keyword evidence="6" id="KW-0464">Manganese</keyword>
<keyword evidence="3" id="KW-0479">Metal-binding</keyword>
<sequence>MSKTDRRNYLIGLLPGDGIGRDVVPEACKAVEAAADRFDFSVSWKEFPYGAEHYLKTGEVLPDEALGEMGKCHALLQGAIGDPRVSPGILERGILLKTRFYFDQYVNLRPAVSFPGVPSPLKGGDCVDIAVVRENTEDLYIGLGAASSDGVRMEIGMKRPSYELRGFLNLSVDPAMDMAAQIALATKLGVSRITRYACALARQRGEKEIVLATKSNAVKELYGFWEGLAQEVVSEEGLYLKLINVDALCYQLVKDPSRFGVILCPNLFGDIVSDLLAGIAGGLGLCASANIGDGLSMFEPVHGSAPEIAGTGRANPLAAILSASLMLEHLGEQQASGAVKGAVYRYLRDSSSCELPIELGGSKTTSQVGDAVRSMIEEM</sequence>
<dbReference type="SMART" id="SM01329">
    <property type="entry name" value="Iso_dh"/>
    <property type="match status" value="1"/>
</dbReference>
<dbReference type="SUPFAM" id="SSF53659">
    <property type="entry name" value="Isocitrate/Isopropylmalate dehydrogenase-like"/>
    <property type="match status" value="1"/>
</dbReference>
<evidence type="ECO:0000313" key="8">
    <source>
        <dbReference type="EMBL" id="SIN66810.1"/>
    </source>
</evidence>
<dbReference type="Pfam" id="PF00180">
    <property type="entry name" value="Iso_dh"/>
    <property type="match status" value="1"/>
</dbReference>
<evidence type="ECO:0000259" key="7">
    <source>
        <dbReference type="SMART" id="SM01329"/>
    </source>
</evidence>
<keyword evidence="4" id="KW-0560">Oxidoreductase</keyword>
<evidence type="ECO:0000256" key="4">
    <source>
        <dbReference type="ARBA" id="ARBA00023002"/>
    </source>
</evidence>
<gene>
    <name evidence="8" type="ORF">SAMN05444368_0969</name>
</gene>
<comment type="cofactor">
    <cofactor evidence="1">
        <name>Mn(2+)</name>
        <dbReference type="ChEBI" id="CHEBI:29035"/>
    </cofactor>
</comment>